<accession>A0A1V0UK19</accession>
<dbReference type="AlphaFoldDB" id="A0A1V0UK19"/>
<evidence type="ECO:0000256" key="3">
    <source>
        <dbReference type="SAM" id="MobiDB-lite"/>
    </source>
</evidence>
<feature type="compositionally biased region" description="Basic and acidic residues" evidence="3">
    <location>
        <begin position="310"/>
        <end position="329"/>
    </location>
</feature>
<sequence>MTYRTRLPHRTRGPGALVTGGSRGLGLFMARQLAERGCVVTIAARDADELERAAVRLREETGATVHTAVCDVRDRAAVGALVREVHERDGLDLVIANAGVIQVAPVDAVDAAEFADAMDTMFFGALHTSLEALPYLKRTRGRLGLIGSVGGLLGVPHLLPYSCAKAAVGALAEGLHAEAAASGVSVTAVHPGLMRTGSHRQAEFGGDVDAEFGWFSTAAGAPLLSMDAERAARRIVDAVIQRRARLVLTAPAKAAQLVHGVAPGLTTRLSGVAARLLPTAQGRGPLRQGAEAGEPRNPVARLVRSWGSARNDRVVDRANQHEPGPRTSS</sequence>
<name>A0A1V0UK19_STRVN</name>
<dbReference type="Gene3D" id="3.40.50.720">
    <property type="entry name" value="NAD(P)-binding Rossmann-like Domain"/>
    <property type="match status" value="1"/>
</dbReference>
<proteinExistence type="inferred from homology"/>
<comment type="similarity">
    <text evidence="1">Belongs to the short-chain dehydrogenases/reductases (SDR) family.</text>
</comment>
<evidence type="ECO:0000256" key="2">
    <source>
        <dbReference type="ARBA" id="ARBA00023002"/>
    </source>
</evidence>
<dbReference type="InterPro" id="IPR002347">
    <property type="entry name" value="SDR_fam"/>
</dbReference>
<dbReference type="InterPro" id="IPR036291">
    <property type="entry name" value="NAD(P)-bd_dom_sf"/>
</dbReference>
<dbReference type="GO" id="GO:0016491">
    <property type="term" value="F:oxidoreductase activity"/>
    <property type="evidence" value="ECO:0007669"/>
    <property type="project" value="UniProtKB-KW"/>
</dbReference>
<dbReference type="PANTHER" id="PTHR44196:SF1">
    <property type="entry name" value="DEHYDROGENASE_REDUCTASE SDR FAMILY MEMBER 7B"/>
    <property type="match status" value="1"/>
</dbReference>
<dbReference type="PANTHER" id="PTHR44196">
    <property type="entry name" value="DEHYDROGENASE/REDUCTASE SDR FAMILY MEMBER 7B"/>
    <property type="match status" value="1"/>
</dbReference>
<dbReference type="PROSITE" id="PS00061">
    <property type="entry name" value="ADH_SHORT"/>
    <property type="match status" value="1"/>
</dbReference>
<reference evidence="4 5" key="1">
    <citation type="submission" date="2017-03" db="EMBL/GenBank/DDBJ databases">
        <title>Complete Genome Sequence of a natural compounds producer, Streptomyces violaceus S21.</title>
        <authorList>
            <person name="Zhong C."/>
            <person name="Zhao Z."/>
            <person name="Fu J."/>
            <person name="Zong G."/>
            <person name="Qin R."/>
            <person name="Cao G."/>
        </authorList>
    </citation>
    <scope>NUCLEOTIDE SEQUENCE [LARGE SCALE GENOMIC DNA]</scope>
    <source>
        <strain evidence="4 5">S21</strain>
    </source>
</reference>
<dbReference type="GO" id="GO:0016020">
    <property type="term" value="C:membrane"/>
    <property type="evidence" value="ECO:0007669"/>
    <property type="project" value="TreeGrafter"/>
</dbReference>
<evidence type="ECO:0000313" key="5">
    <source>
        <dbReference type="Proteomes" id="UP000192445"/>
    </source>
</evidence>
<evidence type="ECO:0000313" key="4">
    <source>
        <dbReference type="EMBL" id="ARF65278.1"/>
    </source>
</evidence>
<dbReference type="PRINTS" id="PR00081">
    <property type="entry name" value="GDHRDH"/>
</dbReference>
<dbReference type="EMBL" id="CP020570">
    <property type="protein sequence ID" value="ARF65278.1"/>
    <property type="molecule type" value="Genomic_DNA"/>
</dbReference>
<dbReference type="OrthoDB" id="151996at2"/>
<dbReference type="Proteomes" id="UP000192445">
    <property type="component" value="Chromosome"/>
</dbReference>
<organism evidence="4 5">
    <name type="scientific">Streptomyces violaceoruber</name>
    <dbReference type="NCBI Taxonomy" id="1935"/>
    <lineage>
        <taxon>Bacteria</taxon>
        <taxon>Bacillati</taxon>
        <taxon>Actinomycetota</taxon>
        <taxon>Actinomycetes</taxon>
        <taxon>Kitasatosporales</taxon>
        <taxon>Streptomycetaceae</taxon>
        <taxon>Streptomyces</taxon>
        <taxon>Streptomyces violaceoruber group</taxon>
    </lineage>
</organism>
<feature type="region of interest" description="Disordered" evidence="3">
    <location>
        <begin position="280"/>
        <end position="329"/>
    </location>
</feature>
<dbReference type="Pfam" id="PF00106">
    <property type="entry name" value="adh_short"/>
    <property type="match status" value="1"/>
</dbReference>
<keyword evidence="2" id="KW-0560">Oxidoreductase</keyword>
<evidence type="ECO:0000256" key="1">
    <source>
        <dbReference type="ARBA" id="ARBA00006484"/>
    </source>
</evidence>
<dbReference type="KEGG" id="svu:B1H20_30595"/>
<dbReference type="InterPro" id="IPR020904">
    <property type="entry name" value="Sc_DH/Rdtase_CS"/>
</dbReference>
<protein>
    <submittedName>
        <fullName evidence="4">Short-chain dehydrogenase</fullName>
    </submittedName>
</protein>
<dbReference type="STRING" id="1935.B1H20_30595"/>
<dbReference type="SUPFAM" id="SSF51735">
    <property type="entry name" value="NAD(P)-binding Rossmann-fold domains"/>
    <property type="match status" value="1"/>
</dbReference>
<gene>
    <name evidence="4" type="ORF">B1H20_30595</name>
</gene>
<dbReference type="RefSeq" id="WP_030190674.1">
    <property type="nucleotide sequence ID" value="NZ_CP020570.1"/>
</dbReference>